<dbReference type="STRING" id="81857.IV38_GL000723"/>
<comment type="subcellular location">
    <subcellularLocation>
        <location evidence="1">Cell membrane</location>
        <topology evidence="1">Multi-pass membrane protein</topology>
    </subcellularLocation>
</comment>
<organism evidence="10 11">
    <name type="scientific">Lactobacillus selangorensis</name>
    <dbReference type="NCBI Taxonomy" id="81857"/>
    <lineage>
        <taxon>Bacteria</taxon>
        <taxon>Bacillati</taxon>
        <taxon>Bacillota</taxon>
        <taxon>Bacilli</taxon>
        <taxon>Lactobacillales</taxon>
        <taxon>Lactobacillaceae</taxon>
        <taxon>Lactobacillus</taxon>
    </lineage>
</organism>
<dbReference type="InterPro" id="IPR002656">
    <property type="entry name" value="Acyl_transf_3_dom"/>
</dbReference>
<dbReference type="Proteomes" id="UP000051751">
    <property type="component" value="Unassembled WGS sequence"/>
</dbReference>
<evidence type="ECO:0000259" key="8">
    <source>
        <dbReference type="Pfam" id="PF01757"/>
    </source>
</evidence>
<evidence type="ECO:0000256" key="5">
    <source>
        <dbReference type="ARBA" id="ARBA00022989"/>
    </source>
</evidence>
<reference evidence="11 12" key="1">
    <citation type="journal article" date="2015" name="Genome Announc.">
        <title>Expanding the biotechnology potential of lactobacilli through comparative genomics of 213 strains and associated genera.</title>
        <authorList>
            <person name="Sun Z."/>
            <person name="Harris H.M."/>
            <person name="McCann A."/>
            <person name="Guo C."/>
            <person name="Argimon S."/>
            <person name="Zhang W."/>
            <person name="Yang X."/>
            <person name="Jeffery I.B."/>
            <person name="Cooney J.C."/>
            <person name="Kagawa T.F."/>
            <person name="Liu W."/>
            <person name="Song Y."/>
            <person name="Salvetti E."/>
            <person name="Wrobel A."/>
            <person name="Rasinkangas P."/>
            <person name="Parkhill J."/>
            <person name="Rea M.C."/>
            <person name="O'Sullivan O."/>
            <person name="Ritari J."/>
            <person name="Douillard F.P."/>
            <person name="Paul Ross R."/>
            <person name="Yang R."/>
            <person name="Briner A.E."/>
            <person name="Felis G.E."/>
            <person name="de Vos W.M."/>
            <person name="Barrangou R."/>
            <person name="Klaenhammer T.R."/>
            <person name="Caufield P.W."/>
            <person name="Cui Y."/>
            <person name="Zhang H."/>
            <person name="O'Toole P.W."/>
        </authorList>
    </citation>
    <scope>NUCLEOTIDE SEQUENCE [LARGE SCALE GENOMIC DNA]</scope>
    <source>
        <strain evidence="9 12">ATCC BAA-66</strain>
        <strain evidence="10 11">DSM 13344</strain>
    </source>
</reference>
<dbReference type="PATRIC" id="fig|81857.3.peg.727"/>
<feature type="transmembrane region" description="Helical" evidence="7">
    <location>
        <begin position="200"/>
        <end position="222"/>
    </location>
</feature>
<dbReference type="Proteomes" id="UP000051645">
    <property type="component" value="Unassembled WGS sequence"/>
</dbReference>
<comment type="similarity">
    <text evidence="2">Belongs to the acyltransferase 3 family.</text>
</comment>
<proteinExistence type="inferred from homology"/>
<evidence type="ECO:0000256" key="4">
    <source>
        <dbReference type="ARBA" id="ARBA00022692"/>
    </source>
</evidence>
<dbReference type="RefSeq" id="WP_236698060.1">
    <property type="nucleotide sequence ID" value="NZ_JQAT01000011.1"/>
</dbReference>
<keyword evidence="3" id="KW-1003">Cell membrane</keyword>
<keyword evidence="10" id="KW-0012">Acyltransferase</keyword>
<feature type="transmembrane region" description="Helical" evidence="7">
    <location>
        <begin position="140"/>
        <end position="159"/>
    </location>
</feature>
<feature type="transmembrane region" description="Helical" evidence="7">
    <location>
        <begin position="166"/>
        <end position="188"/>
    </location>
</feature>
<name>A0A0R2FWF4_9LACO</name>
<protein>
    <submittedName>
        <fullName evidence="10">Acyltransferase</fullName>
    </submittedName>
</protein>
<dbReference type="GO" id="GO:0005886">
    <property type="term" value="C:plasma membrane"/>
    <property type="evidence" value="ECO:0007669"/>
    <property type="project" value="UniProtKB-SubCell"/>
</dbReference>
<feature type="transmembrane region" description="Helical" evidence="7">
    <location>
        <begin position="61"/>
        <end position="79"/>
    </location>
</feature>
<feature type="transmembrane region" description="Helical" evidence="7">
    <location>
        <begin position="20"/>
        <end position="41"/>
    </location>
</feature>
<dbReference type="EMBL" id="JQAZ01000011">
    <property type="protein sequence ID" value="KRN29847.1"/>
    <property type="molecule type" value="Genomic_DNA"/>
</dbReference>
<evidence type="ECO:0000256" key="2">
    <source>
        <dbReference type="ARBA" id="ARBA00007400"/>
    </source>
</evidence>
<accession>A0A0R2FWF4</accession>
<dbReference type="GO" id="GO:0016413">
    <property type="term" value="F:O-acetyltransferase activity"/>
    <property type="evidence" value="ECO:0007669"/>
    <property type="project" value="TreeGrafter"/>
</dbReference>
<dbReference type="AlphaFoldDB" id="A0A0R2FWF4"/>
<sequence>MNATKQISKAKRPYLHEVDFMRLFFIFGVLLNHTINIYIAAMAADSNSAAFLKNIRLMFHFSRNGFLLISGLVLTLNYYDRHDWKTFYKKRFNGSIWPYLTWNFLLLSLLVLIGGTHFTAAHFKIEYYTLVIHGSSFHMYFMLLIMQLYLAFPAIVWLFKKFSQQHLILVSLSFIFQIGIDLVIKYLFPQLDKSNWPYWFKAMSINAFSYQFYFILGTYLCLHYKEVYAFLQAHIYQVAALAIALSFGTIVYVQWWNMGVLGLSYDAATSPHQPYMDVFDTLMILTVFWVGKQYAQWREQGIPLQVEWFIKNGAKISFGIYLDQTLGLVLLERLLNLPALPSWGVLLLLPAGYLLVAGCSYLFAFFCYRIAPFGYFIGRPQWHPFQALASKE</sequence>
<keyword evidence="10" id="KW-0808">Transferase</keyword>
<evidence type="ECO:0000313" key="11">
    <source>
        <dbReference type="Proteomes" id="UP000051645"/>
    </source>
</evidence>
<evidence type="ECO:0000256" key="6">
    <source>
        <dbReference type="ARBA" id="ARBA00023136"/>
    </source>
</evidence>
<keyword evidence="11" id="KW-1185">Reference proteome</keyword>
<feature type="transmembrane region" description="Helical" evidence="7">
    <location>
        <begin position="343"/>
        <end position="368"/>
    </location>
</feature>
<comment type="caution">
    <text evidence="10">The sequence shown here is derived from an EMBL/GenBank/DDBJ whole genome shotgun (WGS) entry which is preliminary data.</text>
</comment>
<feature type="transmembrane region" description="Helical" evidence="7">
    <location>
        <begin position="100"/>
        <end position="120"/>
    </location>
</feature>
<evidence type="ECO:0000256" key="7">
    <source>
        <dbReference type="SAM" id="Phobius"/>
    </source>
</evidence>
<keyword evidence="6 7" id="KW-0472">Membrane</keyword>
<dbReference type="PANTHER" id="PTHR40074">
    <property type="entry name" value="O-ACETYLTRANSFERASE WECH"/>
    <property type="match status" value="1"/>
</dbReference>
<dbReference type="PANTHER" id="PTHR40074:SF2">
    <property type="entry name" value="O-ACETYLTRANSFERASE WECH"/>
    <property type="match status" value="1"/>
</dbReference>
<feature type="transmembrane region" description="Helical" evidence="7">
    <location>
        <begin position="234"/>
        <end position="255"/>
    </location>
</feature>
<evidence type="ECO:0000313" key="9">
    <source>
        <dbReference type="EMBL" id="KRN27231.1"/>
    </source>
</evidence>
<dbReference type="GO" id="GO:0009246">
    <property type="term" value="P:enterobacterial common antigen biosynthetic process"/>
    <property type="evidence" value="ECO:0007669"/>
    <property type="project" value="TreeGrafter"/>
</dbReference>
<feature type="domain" description="Acyltransferase 3" evidence="8">
    <location>
        <begin position="16"/>
        <end position="364"/>
    </location>
</feature>
<gene>
    <name evidence="9" type="ORF">IV38_GL000723</name>
    <name evidence="10" type="ORF">IV40_GL000555</name>
</gene>
<keyword evidence="4 7" id="KW-0812">Transmembrane</keyword>
<keyword evidence="5 7" id="KW-1133">Transmembrane helix</keyword>
<evidence type="ECO:0000256" key="3">
    <source>
        <dbReference type="ARBA" id="ARBA00022475"/>
    </source>
</evidence>
<evidence type="ECO:0000256" key="1">
    <source>
        <dbReference type="ARBA" id="ARBA00004651"/>
    </source>
</evidence>
<evidence type="ECO:0000313" key="12">
    <source>
        <dbReference type="Proteomes" id="UP000051751"/>
    </source>
</evidence>
<evidence type="ECO:0000313" key="10">
    <source>
        <dbReference type="EMBL" id="KRN29847.1"/>
    </source>
</evidence>
<dbReference type="Pfam" id="PF01757">
    <property type="entry name" value="Acyl_transf_3"/>
    <property type="match status" value="1"/>
</dbReference>
<dbReference type="EMBL" id="JQAT01000011">
    <property type="protein sequence ID" value="KRN27231.1"/>
    <property type="molecule type" value="Genomic_DNA"/>
</dbReference>